<proteinExistence type="inferred from homology"/>
<dbReference type="SUPFAM" id="SSF53300">
    <property type="entry name" value="vWA-like"/>
    <property type="match status" value="1"/>
</dbReference>
<name>A0AAN7V6I4_9COLE</name>
<feature type="disulfide bond" evidence="13">
    <location>
        <begin position="527"/>
        <end position="536"/>
    </location>
</feature>
<feature type="domain" description="VWFA" evidence="17">
    <location>
        <begin position="136"/>
        <end position="274"/>
    </location>
</feature>
<evidence type="ECO:0000256" key="12">
    <source>
        <dbReference type="ARBA" id="ARBA00023180"/>
    </source>
</evidence>
<keyword evidence="7 14" id="KW-0130">Cell adhesion</keyword>
<feature type="disulfide bond" evidence="13">
    <location>
        <begin position="576"/>
        <end position="583"/>
    </location>
</feature>
<feature type="disulfide bond" evidence="13">
    <location>
        <begin position="604"/>
        <end position="613"/>
    </location>
</feature>
<keyword evidence="6" id="KW-0677">Repeat</keyword>
<keyword evidence="11 13" id="KW-1015">Disulfide bond</keyword>
<evidence type="ECO:0000313" key="19">
    <source>
        <dbReference type="Proteomes" id="UP001329430"/>
    </source>
</evidence>
<feature type="disulfide bond" evidence="13">
    <location>
        <begin position="520"/>
        <end position="525"/>
    </location>
</feature>
<dbReference type="InterPro" id="IPR036465">
    <property type="entry name" value="vWFA_dom_sf"/>
</dbReference>
<evidence type="ECO:0000256" key="6">
    <source>
        <dbReference type="ARBA" id="ARBA00022737"/>
    </source>
</evidence>
<feature type="disulfide bond" evidence="13">
    <location>
        <begin position="558"/>
        <end position="563"/>
    </location>
</feature>
<dbReference type="Gene3D" id="3.40.50.410">
    <property type="entry name" value="von Willebrand factor, type A domain"/>
    <property type="match status" value="1"/>
</dbReference>
<dbReference type="PRINTS" id="PR01186">
    <property type="entry name" value="INTEGRINB"/>
</dbReference>
<dbReference type="InterPro" id="IPR002369">
    <property type="entry name" value="Integrin_bsu_VWA"/>
</dbReference>
<keyword evidence="10 15" id="KW-0472">Membrane</keyword>
<dbReference type="GO" id="GO:0007160">
    <property type="term" value="P:cell-matrix adhesion"/>
    <property type="evidence" value="ECO:0007669"/>
    <property type="project" value="TreeGrafter"/>
</dbReference>
<dbReference type="PANTHER" id="PTHR10082">
    <property type="entry name" value="INTEGRIN BETA SUBUNIT"/>
    <property type="match status" value="1"/>
</dbReference>
<dbReference type="GO" id="GO:0005178">
    <property type="term" value="F:integrin binding"/>
    <property type="evidence" value="ECO:0007669"/>
    <property type="project" value="TreeGrafter"/>
</dbReference>
<feature type="disulfide bond" evidence="13">
    <location>
        <begin position="565"/>
        <end position="574"/>
    </location>
</feature>
<keyword evidence="9 14" id="KW-0401">Integrin</keyword>
<evidence type="ECO:0000256" key="15">
    <source>
        <dbReference type="SAM" id="Phobius"/>
    </source>
</evidence>
<dbReference type="SMART" id="SM00187">
    <property type="entry name" value="INB"/>
    <property type="match status" value="1"/>
</dbReference>
<feature type="signal peptide" evidence="16">
    <location>
        <begin position="1"/>
        <end position="21"/>
    </location>
</feature>
<dbReference type="GO" id="GO:0005925">
    <property type="term" value="C:focal adhesion"/>
    <property type="evidence" value="ECO:0007669"/>
    <property type="project" value="TreeGrafter"/>
</dbReference>
<dbReference type="SUPFAM" id="SSF103575">
    <property type="entry name" value="Plexin repeat"/>
    <property type="match status" value="1"/>
</dbReference>
<feature type="disulfide bond" evidence="13">
    <location>
        <begin position="48"/>
        <end position="58"/>
    </location>
</feature>
<feature type="disulfide bond" evidence="13">
    <location>
        <begin position="35"/>
        <end position="45"/>
    </location>
</feature>
<comment type="caution">
    <text evidence="18">The sequence shown here is derived from an EMBL/GenBank/DDBJ whole genome shotgun (WGS) entry which is preliminary data.</text>
</comment>
<evidence type="ECO:0000256" key="4">
    <source>
        <dbReference type="ARBA" id="ARBA00022692"/>
    </source>
</evidence>
<sequence>MIIVRSILVLCVYVTFKSVVAQSPQERLCQNFRSCDPCIQTDSNCAWCFQEDFKSDRCGPIETLKNRGCNEKNIMQSNEDSKILQVEDKDFRGVTNPDNIEDSIQLKPQKLSVQIKPKQPINFQFVYRPAEDYPLDLYYLMDLTETMDSDIATMATLGTELTKLLQKLSKNFRVAFGYYSDKVALPFSRMAPPSMENPCEHEGKTCEKAFDFIHKLNFTSDIEKFVNTMNASKTTSNLDNLEGGMDALFQIILCEDYMKWRKNSRKIIVVATDGILHFAGDGILAGAVKRNENKCLLDQDGGYTKSLIYDYPSLEEVYYQLIFHKMNVLFAAKADALKYYEDLNKAIPIVSFVGKLAEKSTNVLNLVTEGYFNVARNVYFYTNASNNIKVTFKTNCNKFTGWNISSMCDNVEVGKEYVFDVTLDVDTVPDRIKRETIVIEEKNIAEKLIIDVEYLGACECDVRNDTDCSGNGVHKCGICECEEGWKGEHCEISCKNQLFEECRYKNETYTSSTCYGRGDCDCGKCVCDEGYTGQFCQDKQCVMNKKGKICSGPSQGSCQKGRCVCNIGYTGEDCSCSTSIEMCKAPGGTVCSDQGTCSCDVCVCNSNHTGQFCEICETCTGLCTNYEKCVLATVTKQNLSVCANDGKPFVIRTLNHSIVVDSSTCYLKHEKEDGFICYAQFRYIIGKDNTVELEIYDDCGKPVKAGTLIGIIIGAVLGIGIILILAWKVKLMNDDRREYAQFKQEIEANKMLGENPLYNSPIRTYEMPIELQNLRRN</sequence>
<organism evidence="18 19">
    <name type="scientific">Pyrocoelia pectoralis</name>
    <dbReference type="NCBI Taxonomy" id="417401"/>
    <lineage>
        <taxon>Eukaryota</taxon>
        <taxon>Metazoa</taxon>
        <taxon>Ecdysozoa</taxon>
        <taxon>Arthropoda</taxon>
        <taxon>Hexapoda</taxon>
        <taxon>Insecta</taxon>
        <taxon>Pterygota</taxon>
        <taxon>Neoptera</taxon>
        <taxon>Endopterygota</taxon>
        <taxon>Coleoptera</taxon>
        <taxon>Polyphaga</taxon>
        <taxon>Elateriformia</taxon>
        <taxon>Elateroidea</taxon>
        <taxon>Lampyridae</taxon>
        <taxon>Lampyrinae</taxon>
        <taxon>Pyrocoelia</taxon>
    </lineage>
</organism>
<evidence type="ECO:0000256" key="8">
    <source>
        <dbReference type="ARBA" id="ARBA00022989"/>
    </source>
</evidence>
<feature type="disulfide bond" evidence="13">
    <location>
        <begin position="254"/>
        <end position="295"/>
    </location>
</feature>
<dbReference type="Proteomes" id="UP001329430">
    <property type="component" value="Chromosome 7"/>
</dbReference>
<evidence type="ECO:0000256" key="14">
    <source>
        <dbReference type="RuleBase" id="RU000633"/>
    </source>
</evidence>
<keyword evidence="4 14" id="KW-0812">Transmembrane</keyword>
<dbReference type="GO" id="GO:0033627">
    <property type="term" value="P:cell adhesion mediated by integrin"/>
    <property type="evidence" value="ECO:0007669"/>
    <property type="project" value="TreeGrafter"/>
</dbReference>
<evidence type="ECO:0000256" key="2">
    <source>
        <dbReference type="ARBA" id="ARBA00007449"/>
    </source>
</evidence>
<dbReference type="Gene3D" id="2.60.40.1510">
    <property type="entry name" value="ntegrin, alpha v. Chain A, domain 3"/>
    <property type="match status" value="1"/>
</dbReference>
<dbReference type="Pfam" id="PF07974">
    <property type="entry name" value="EGF_2"/>
    <property type="match status" value="1"/>
</dbReference>
<evidence type="ECO:0000256" key="5">
    <source>
        <dbReference type="ARBA" id="ARBA00022729"/>
    </source>
</evidence>
<dbReference type="Pfam" id="PF17205">
    <property type="entry name" value="PSI_integrin"/>
    <property type="match status" value="1"/>
</dbReference>
<evidence type="ECO:0000256" key="1">
    <source>
        <dbReference type="ARBA" id="ARBA00004479"/>
    </source>
</evidence>
<evidence type="ECO:0000256" key="9">
    <source>
        <dbReference type="ARBA" id="ARBA00023037"/>
    </source>
</evidence>
<keyword evidence="19" id="KW-1185">Reference proteome</keyword>
<dbReference type="PANTHER" id="PTHR10082:SF60">
    <property type="entry name" value="INTEGRIN BETA-PS"/>
    <property type="match status" value="1"/>
</dbReference>
<keyword evidence="5 16" id="KW-0732">Signal</keyword>
<dbReference type="PIRSF" id="PIRSF002512">
    <property type="entry name" value="Integrin_B"/>
    <property type="match status" value="1"/>
</dbReference>
<dbReference type="GO" id="GO:0008305">
    <property type="term" value="C:integrin complex"/>
    <property type="evidence" value="ECO:0007669"/>
    <property type="project" value="TreeGrafter"/>
</dbReference>
<evidence type="ECO:0000256" key="7">
    <source>
        <dbReference type="ARBA" id="ARBA00022889"/>
    </source>
</evidence>
<feature type="disulfide bond" evidence="13">
    <location>
        <begin position="481"/>
        <end position="490"/>
    </location>
</feature>
<dbReference type="InterPro" id="IPR013111">
    <property type="entry name" value="EGF_extracell"/>
</dbReference>
<dbReference type="GO" id="GO:0007157">
    <property type="term" value="P:heterophilic cell-cell adhesion via plasma membrane cell adhesion molecules"/>
    <property type="evidence" value="ECO:0007669"/>
    <property type="project" value="UniProtKB-ARBA"/>
</dbReference>
<feature type="disulfide bond" evidence="13">
    <location>
        <begin position="522"/>
        <end position="550"/>
    </location>
</feature>
<feature type="disulfide bond" evidence="13">
    <location>
        <begin position="396"/>
        <end position="408"/>
    </location>
</feature>
<feature type="chain" id="PRO_5043045149" description="Integrin beta" evidence="16">
    <location>
        <begin position="22"/>
        <end position="777"/>
    </location>
</feature>
<dbReference type="Pfam" id="PF23106">
    <property type="entry name" value="EGF_Teneurin"/>
    <property type="match status" value="1"/>
</dbReference>
<feature type="disulfide bond" evidence="13">
    <location>
        <begin position="38"/>
        <end position="69"/>
    </location>
</feature>
<protein>
    <recommendedName>
        <fullName evidence="14">Integrin beta</fullName>
    </recommendedName>
</protein>
<comment type="subcellular location">
    <subcellularLocation>
        <location evidence="14">Cell membrane</location>
        <topology evidence="14">Single-pass type I membrane protein</topology>
    </subcellularLocation>
    <subcellularLocation>
        <location evidence="1">Membrane</location>
        <topology evidence="1">Single-pass type I membrane protein</topology>
    </subcellularLocation>
</comment>
<feature type="transmembrane region" description="Helical" evidence="15">
    <location>
        <begin position="705"/>
        <end position="727"/>
    </location>
</feature>
<dbReference type="Gene3D" id="3.30.1680.10">
    <property type="entry name" value="ligand-binding face of the semaphorins, domain 2"/>
    <property type="match status" value="1"/>
</dbReference>
<keyword evidence="8 15" id="KW-1133">Transmembrane helix</keyword>
<evidence type="ECO:0000259" key="17">
    <source>
        <dbReference type="PROSITE" id="PS50234"/>
    </source>
</evidence>
<dbReference type="Pfam" id="PF00362">
    <property type="entry name" value="Integrin_beta"/>
    <property type="match status" value="1"/>
</dbReference>
<dbReference type="InterPro" id="IPR057243">
    <property type="entry name" value="Integrin_I-EGF_CS"/>
</dbReference>
<dbReference type="Gene3D" id="1.20.5.100">
    <property type="entry name" value="Cytochrome c1, transmembrane anchor, C-terminal"/>
    <property type="match status" value="1"/>
</dbReference>
<dbReference type="GO" id="GO:0016477">
    <property type="term" value="P:cell migration"/>
    <property type="evidence" value="ECO:0007669"/>
    <property type="project" value="TreeGrafter"/>
</dbReference>
<evidence type="ECO:0000313" key="18">
    <source>
        <dbReference type="EMBL" id="KAK5641772.1"/>
    </source>
</evidence>
<dbReference type="AlphaFoldDB" id="A0AAN7V6I4"/>
<evidence type="ECO:0000256" key="3">
    <source>
        <dbReference type="ARBA" id="ARBA00022536"/>
    </source>
</evidence>
<dbReference type="SUPFAM" id="SSF69179">
    <property type="entry name" value="Integrin domains"/>
    <property type="match status" value="1"/>
</dbReference>
<comment type="similarity">
    <text evidence="2 14">Belongs to the integrin beta chain family.</text>
</comment>
<gene>
    <name evidence="18" type="ORF">RI129_010319</name>
</gene>
<feature type="disulfide bond" evidence="13">
    <location>
        <begin position="597"/>
        <end position="602"/>
    </location>
</feature>
<dbReference type="InterPro" id="IPR032695">
    <property type="entry name" value="Integrin_dom_sf"/>
</dbReference>
<dbReference type="PROSITE" id="PS00243">
    <property type="entry name" value="I_EGF_1"/>
    <property type="match status" value="1"/>
</dbReference>
<dbReference type="GO" id="GO:0007229">
    <property type="term" value="P:integrin-mediated signaling pathway"/>
    <property type="evidence" value="ECO:0007669"/>
    <property type="project" value="UniProtKB-KW"/>
</dbReference>
<evidence type="ECO:0000256" key="10">
    <source>
        <dbReference type="ARBA" id="ARBA00023136"/>
    </source>
</evidence>
<feature type="disulfide bond" evidence="13">
    <location>
        <begin position="199"/>
        <end position="206"/>
    </location>
</feature>
<dbReference type="InterPro" id="IPR014836">
    <property type="entry name" value="Integrin_bsu_cyt_dom"/>
</dbReference>
<reference evidence="18 19" key="1">
    <citation type="journal article" date="2024" name="Insects">
        <title>An Improved Chromosome-Level Genome Assembly of the Firefly Pyrocoelia pectoralis.</title>
        <authorList>
            <person name="Fu X."/>
            <person name="Meyer-Rochow V.B."/>
            <person name="Ballantyne L."/>
            <person name="Zhu X."/>
        </authorList>
    </citation>
    <scope>NUCLEOTIDE SEQUENCE [LARGE SCALE GENOMIC DNA]</scope>
    <source>
        <strain evidence="18">XCY_ONT2</strain>
    </source>
</reference>
<dbReference type="InterPro" id="IPR015812">
    <property type="entry name" value="Integrin_bsu"/>
</dbReference>
<accession>A0AAN7V6I4</accession>
<evidence type="ECO:0000256" key="16">
    <source>
        <dbReference type="SAM" id="SignalP"/>
    </source>
</evidence>
<keyword evidence="3" id="KW-0245">EGF-like domain</keyword>
<keyword evidence="12" id="KW-0325">Glycoprotein</keyword>
<feature type="disulfide bond" evidence="13">
    <location>
        <begin position="599"/>
        <end position="642"/>
    </location>
</feature>
<dbReference type="GO" id="GO:0009986">
    <property type="term" value="C:cell surface"/>
    <property type="evidence" value="ECO:0007669"/>
    <property type="project" value="TreeGrafter"/>
</dbReference>
<dbReference type="Pfam" id="PF08725">
    <property type="entry name" value="Integrin_b_cyt"/>
    <property type="match status" value="1"/>
</dbReference>
<evidence type="ECO:0000256" key="13">
    <source>
        <dbReference type="PIRSR" id="PIRSR002512-1"/>
    </source>
</evidence>
<dbReference type="InterPro" id="IPR033760">
    <property type="entry name" value="Integrin_beta_N"/>
</dbReference>
<dbReference type="EMBL" id="JAVRBK010000007">
    <property type="protein sequence ID" value="KAK5641772.1"/>
    <property type="molecule type" value="Genomic_DNA"/>
</dbReference>
<evidence type="ECO:0000256" key="11">
    <source>
        <dbReference type="ARBA" id="ARBA00023157"/>
    </source>
</evidence>
<feature type="disulfide bond" evidence="13">
    <location>
        <begin position="629"/>
        <end position="699"/>
    </location>
</feature>
<dbReference type="PROSITE" id="PS50234">
    <property type="entry name" value="VWFA"/>
    <property type="match status" value="1"/>
</dbReference>
<dbReference type="SMART" id="SM01241">
    <property type="entry name" value="Integrin_b_cyt"/>
    <property type="match status" value="1"/>
</dbReference>
<dbReference type="InterPro" id="IPR002035">
    <property type="entry name" value="VWF_A"/>
</dbReference>
<feature type="disulfide bond" evidence="13">
    <location>
        <begin position="476"/>
        <end position="514"/>
    </location>
</feature>
<dbReference type="Gene3D" id="2.10.25.10">
    <property type="entry name" value="Laminin"/>
    <property type="match status" value="3"/>
</dbReference>